<reference evidence="4 5" key="1">
    <citation type="submission" date="2014-09" db="EMBL/GenBank/DDBJ databases">
        <authorList>
            <person name="Grob C."/>
            <person name="Taubert M."/>
            <person name="Howat A.M."/>
            <person name="Burns O.J."/>
            <person name="Dixon J.L."/>
            <person name="Chen Y."/>
            <person name="Murrell J.C."/>
        </authorList>
    </citation>
    <scope>NUCLEOTIDE SEQUENCE [LARGE SCALE GENOMIC DNA]</scope>
    <source>
        <strain evidence="4">L4</strain>
    </source>
</reference>
<protein>
    <submittedName>
        <fullName evidence="4">Type IV fimbrial biogenesis protein PilX</fullName>
    </submittedName>
</protein>
<dbReference type="AlphaFoldDB" id="A0A0A0BKJ9"/>
<evidence type="ECO:0000256" key="1">
    <source>
        <dbReference type="SAM" id="Phobius"/>
    </source>
</evidence>
<feature type="domain" description="PilX/PilW C-terminal" evidence="2">
    <location>
        <begin position="89"/>
        <end position="179"/>
    </location>
</feature>
<dbReference type="Proteomes" id="UP000029999">
    <property type="component" value="Unassembled WGS sequence"/>
</dbReference>
<gene>
    <name evidence="4" type="primary">pilX</name>
    <name evidence="4" type="ORF">LP43_0600</name>
</gene>
<proteinExistence type="predicted"/>
<dbReference type="Pfam" id="PF14341">
    <property type="entry name" value="PilX_N"/>
    <property type="match status" value="1"/>
</dbReference>
<dbReference type="Pfam" id="PF13681">
    <property type="entry name" value="PilX"/>
    <property type="match status" value="1"/>
</dbReference>
<feature type="transmembrane region" description="Helical" evidence="1">
    <location>
        <begin position="12"/>
        <end position="32"/>
    </location>
</feature>
<keyword evidence="1" id="KW-0812">Transmembrane</keyword>
<accession>A0A0A0BKJ9</accession>
<organism evidence="4 5">
    <name type="scientific">Methylophaga thiooxydans</name>
    <dbReference type="NCBI Taxonomy" id="392484"/>
    <lineage>
        <taxon>Bacteria</taxon>
        <taxon>Pseudomonadati</taxon>
        <taxon>Pseudomonadota</taxon>
        <taxon>Gammaproteobacteria</taxon>
        <taxon>Thiotrichales</taxon>
        <taxon>Piscirickettsiaceae</taxon>
        <taxon>Methylophaga</taxon>
    </lineage>
</organism>
<dbReference type="RefSeq" id="WP_036311781.1">
    <property type="nucleotide sequence ID" value="NZ_JRQD01000001.1"/>
</dbReference>
<sequence length="181" mass="20092">MKKHTLQTQQGAALIVSLVILLLMTLIGIFAMRSSVMEEKMASNQRDRELAHQAAEIALRDGERFISSLNVRPNPTDSGTNSNVYTFNSPDLDPNINNAVPWWQERNAAWWADVDNTVTSILPDNTATAPRYVIEEIGLRSEDKLEGVAKAGVYDYRITARGTGGSNIARVLLQTTVVKEY</sequence>
<evidence type="ECO:0000259" key="2">
    <source>
        <dbReference type="Pfam" id="PF13681"/>
    </source>
</evidence>
<evidence type="ECO:0000313" key="5">
    <source>
        <dbReference type="Proteomes" id="UP000029999"/>
    </source>
</evidence>
<name>A0A0A0BKJ9_9GAMM</name>
<dbReference type="STRING" id="392484.LP43_0600"/>
<dbReference type="EMBL" id="JRQD01000001">
    <property type="protein sequence ID" value="KGM08177.1"/>
    <property type="molecule type" value="Genomic_DNA"/>
</dbReference>
<comment type="caution">
    <text evidence="4">The sequence shown here is derived from an EMBL/GenBank/DDBJ whole genome shotgun (WGS) entry which is preliminary data.</text>
</comment>
<dbReference type="InterPro" id="IPR025746">
    <property type="entry name" value="PilX_N_dom"/>
</dbReference>
<keyword evidence="1" id="KW-1133">Transmembrane helix</keyword>
<evidence type="ECO:0000313" key="4">
    <source>
        <dbReference type="EMBL" id="KGM08177.1"/>
    </source>
</evidence>
<evidence type="ECO:0000259" key="3">
    <source>
        <dbReference type="Pfam" id="PF14341"/>
    </source>
</evidence>
<dbReference type="InterPro" id="IPR025205">
    <property type="entry name" value="PilX/PilW_C"/>
</dbReference>
<feature type="domain" description="Type 4 fimbrial biogenesis protein PilX N-terminal" evidence="3">
    <location>
        <begin position="10"/>
        <end position="60"/>
    </location>
</feature>
<keyword evidence="1" id="KW-0472">Membrane</keyword>